<dbReference type="EC" id="2.7.13.3" evidence="2"/>
<dbReference type="InterPro" id="IPR022066">
    <property type="entry name" value="PdtaS_GAF"/>
</dbReference>
<dbReference type="RefSeq" id="WP_344230690.1">
    <property type="nucleotide sequence ID" value="NZ_BAAALH010000002.1"/>
</dbReference>
<sequence>MALFTDPLHDDPTLAEGDVDWLHMVVGEWQLIADLDFADLVLWYPVAGSEVTGRGFVALAQARPFTSQTSLHRDIVGSRVRSDLKSLVDQAWTTGEPTATAPSVHGPDSSMRVAVWPVVRLHRSIGVVTVHQNLTGQRTPSRLELVYRESATHLLTMLSRGQWPETDDPVSGSHRGSPRVGDGVLRLTAEGLVDFATPNAVSAFRRLGETEPLEGRSLARMVTDLQDERRPVDESLPLVLTGKAAARAELEVRSVNLTLHTVPLRDDAGRFGALVLLRDVTELRRREQQLIGKDATIREIHHRVKNNLQTVGSLLRMQSRRMHSEEAKKGLEQAMRRVDTIALVHETLSRGLEQQVDMDSLLGRQFRLAVEVAGDGREVSTEFRGGFGQLPSELATPLALVINELAMNAVEHGIGPEGGQVGLSARRTQTPSGERLEVRLWDSGTEAGAGDHGRVPDGGREPRRIADGPEMGVEGDSRQGRGMKNEGEKVQGEAAGVAPAPGPSSGLGLHIVRTLVAGDLRGTIDWMALDSGGTEVVIQAPVPER</sequence>
<dbReference type="Proteomes" id="UP001595965">
    <property type="component" value="Unassembled WGS sequence"/>
</dbReference>
<protein>
    <recommendedName>
        <fullName evidence="2">histidine kinase</fullName>
        <ecNumber evidence="2">2.7.13.3</ecNumber>
    </recommendedName>
</protein>
<dbReference type="InterPro" id="IPR003594">
    <property type="entry name" value="HATPase_dom"/>
</dbReference>
<keyword evidence="14" id="KW-1185">Reference proteome</keyword>
<feature type="compositionally biased region" description="Basic and acidic residues" evidence="8">
    <location>
        <begin position="449"/>
        <end position="467"/>
    </location>
</feature>
<comment type="catalytic activity">
    <reaction evidence="1">
        <text>ATP + protein L-histidine = ADP + protein N-phospho-L-histidine.</text>
        <dbReference type="EC" id="2.7.13.3"/>
    </reaction>
</comment>
<keyword evidence="6 13" id="KW-0418">Kinase</keyword>
<accession>A0ABV8XTL3</accession>
<evidence type="ECO:0000313" key="13">
    <source>
        <dbReference type="EMBL" id="MFC4428093.1"/>
    </source>
</evidence>
<gene>
    <name evidence="13" type="ORF">ACFO0K_00175</name>
</gene>
<reference evidence="14" key="1">
    <citation type="journal article" date="2019" name="Int. J. Syst. Evol. Microbiol.">
        <title>The Global Catalogue of Microorganisms (GCM) 10K type strain sequencing project: providing services to taxonomists for standard genome sequencing and annotation.</title>
        <authorList>
            <consortium name="The Broad Institute Genomics Platform"/>
            <consortium name="The Broad Institute Genome Sequencing Center for Infectious Disease"/>
            <person name="Wu L."/>
            <person name="Ma J."/>
        </authorList>
    </citation>
    <scope>NUCLEOTIDE SEQUENCE [LARGE SCALE GENOMIC DNA]</scope>
    <source>
        <strain evidence="14">CGMCC 1.12125</strain>
    </source>
</reference>
<evidence type="ECO:0000256" key="7">
    <source>
        <dbReference type="ARBA" id="ARBA00022840"/>
    </source>
</evidence>
<feature type="region of interest" description="Disordered" evidence="8">
    <location>
        <begin position="442"/>
        <end position="503"/>
    </location>
</feature>
<feature type="domain" description="Signal transduction histidine kinase subgroup 2 dimerisation and phosphoacceptor" evidence="10">
    <location>
        <begin position="299"/>
        <end position="362"/>
    </location>
</feature>
<evidence type="ECO:0000259" key="11">
    <source>
        <dbReference type="Pfam" id="PF08448"/>
    </source>
</evidence>
<evidence type="ECO:0000259" key="9">
    <source>
        <dbReference type="Pfam" id="PF02518"/>
    </source>
</evidence>
<dbReference type="EMBL" id="JBHSEN010000001">
    <property type="protein sequence ID" value="MFC4428093.1"/>
    <property type="molecule type" value="Genomic_DNA"/>
</dbReference>
<feature type="compositionally biased region" description="Low complexity" evidence="8">
    <location>
        <begin position="494"/>
        <end position="503"/>
    </location>
</feature>
<keyword evidence="7" id="KW-0067">ATP-binding</keyword>
<keyword evidence="5" id="KW-0547">Nucleotide-binding</keyword>
<dbReference type="Gene3D" id="3.30.565.10">
    <property type="entry name" value="Histidine kinase-like ATPase, C-terminal domain"/>
    <property type="match status" value="1"/>
</dbReference>
<dbReference type="Pfam" id="PF07568">
    <property type="entry name" value="HisKA_2"/>
    <property type="match status" value="1"/>
</dbReference>
<feature type="domain" description="Histidine kinase/HSP90-like ATPase" evidence="9">
    <location>
        <begin position="396"/>
        <end position="543"/>
    </location>
</feature>
<evidence type="ECO:0000256" key="1">
    <source>
        <dbReference type="ARBA" id="ARBA00000085"/>
    </source>
</evidence>
<dbReference type="Gene3D" id="3.30.450.20">
    <property type="entry name" value="PAS domain"/>
    <property type="match status" value="1"/>
</dbReference>
<dbReference type="Pfam" id="PF12282">
    <property type="entry name" value="GAF_PdtaS"/>
    <property type="match status" value="1"/>
</dbReference>
<dbReference type="Gene3D" id="3.30.450.280">
    <property type="entry name" value="GAF domain"/>
    <property type="match status" value="1"/>
</dbReference>
<organism evidence="13 14">
    <name type="scientific">Citricoccus alkalitolerans</name>
    <dbReference type="NCBI Taxonomy" id="246603"/>
    <lineage>
        <taxon>Bacteria</taxon>
        <taxon>Bacillati</taxon>
        <taxon>Actinomycetota</taxon>
        <taxon>Actinomycetes</taxon>
        <taxon>Micrococcales</taxon>
        <taxon>Micrococcaceae</taxon>
        <taxon>Citricoccus</taxon>
    </lineage>
</organism>
<evidence type="ECO:0000256" key="8">
    <source>
        <dbReference type="SAM" id="MobiDB-lite"/>
    </source>
</evidence>
<dbReference type="Pfam" id="PF02518">
    <property type="entry name" value="HATPase_c"/>
    <property type="match status" value="1"/>
</dbReference>
<proteinExistence type="predicted"/>
<dbReference type="PANTHER" id="PTHR41523:SF8">
    <property type="entry name" value="ETHYLENE RESPONSE SENSOR PROTEIN"/>
    <property type="match status" value="1"/>
</dbReference>
<dbReference type="InterPro" id="IPR011495">
    <property type="entry name" value="Sig_transdc_His_kin_sub2_dim/P"/>
</dbReference>
<evidence type="ECO:0000256" key="6">
    <source>
        <dbReference type="ARBA" id="ARBA00022777"/>
    </source>
</evidence>
<dbReference type="GO" id="GO:0004673">
    <property type="term" value="F:protein histidine kinase activity"/>
    <property type="evidence" value="ECO:0007669"/>
    <property type="project" value="UniProtKB-EC"/>
</dbReference>
<dbReference type="InterPro" id="IPR035965">
    <property type="entry name" value="PAS-like_dom_sf"/>
</dbReference>
<evidence type="ECO:0000259" key="12">
    <source>
        <dbReference type="Pfam" id="PF12282"/>
    </source>
</evidence>
<name>A0ABV8XTL3_9MICC</name>
<keyword evidence="3" id="KW-0597">Phosphoprotein</keyword>
<evidence type="ECO:0000256" key="3">
    <source>
        <dbReference type="ARBA" id="ARBA00022553"/>
    </source>
</evidence>
<evidence type="ECO:0000256" key="5">
    <source>
        <dbReference type="ARBA" id="ARBA00022741"/>
    </source>
</evidence>
<dbReference type="InterPro" id="IPR036890">
    <property type="entry name" value="HATPase_C_sf"/>
</dbReference>
<evidence type="ECO:0000313" key="14">
    <source>
        <dbReference type="Proteomes" id="UP001595965"/>
    </source>
</evidence>
<dbReference type="InterPro" id="IPR038424">
    <property type="entry name" value="H_kinase_PdtaS_GAF_sf"/>
</dbReference>
<dbReference type="SUPFAM" id="SSF55874">
    <property type="entry name" value="ATPase domain of HSP90 chaperone/DNA topoisomerase II/histidine kinase"/>
    <property type="match status" value="1"/>
</dbReference>
<dbReference type="Pfam" id="PF08448">
    <property type="entry name" value="PAS_4"/>
    <property type="match status" value="1"/>
</dbReference>
<feature type="domain" description="Histidine kinase PdtaS GAF" evidence="12">
    <location>
        <begin position="5"/>
        <end position="151"/>
    </location>
</feature>
<keyword evidence="4 13" id="KW-0808">Transferase</keyword>
<dbReference type="PANTHER" id="PTHR41523">
    <property type="entry name" value="TWO-COMPONENT SYSTEM SENSOR PROTEIN"/>
    <property type="match status" value="1"/>
</dbReference>
<evidence type="ECO:0000256" key="2">
    <source>
        <dbReference type="ARBA" id="ARBA00012438"/>
    </source>
</evidence>
<comment type="caution">
    <text evidence="13">The sequence shown here is derived from an EMBL/GenBank/DDBJ whole genome shotgun (WGS) entry which is preliminary data.</text>
</comment>
<evidence type="ECO:0000259" key="10">
    <source>
        <dbReference type="Pfam" id="PF07568"/>
    </source>
</evidence>
<dbReference type="InterPro" id="IPR013656">
    <property type="entry name" value="PAS_4"/>
</dbReference>
<dbReference type="SUPFAM" id="SSF55785">
    <property type="entry name" value="PYP-like sensor domain (PAS domain)"/>
    <property type="match status" value="1"/>
</dbReference>
<feature type="domain" description="PAS fold-4" evidence="11">
    <location>
        <begin position="199"/>
        <end position="285"/>
    </location>
</feature>
<evidence type="ECO:0000256" key="4">
    <source>
        <dbReference type="ARBA" id="ARBA00022679"/>
    </source>
</evidence>
<feature type="compositionally biased region" description="Basic and acidic residues" evidence="8">
    <location>
        <begin position="475"/>
        <end position="491"/>
    </location>
</feature>